<dbReference type="Proteomes" id="UP000287374">
    <property type="component" value="Unassembled WGS sequence"/>
</dbReference>
<reference evidence="2 4" key="1">
    <citation type="submission" date="2018-05" db="EMBL/GenBank/DDBJ databases">
        <title>Legionella qingyii sp.nov., whole genome shotgun sequence.</title>
        <authorList>
            <person name="Wu H."/>
            <person name="Zhu Q."/>
            <person name="Hu C."/>
        </authorList>
    </citation>
    <scope>NUCLEOTIDE SEQUENCE [LARGE SCALE GENOMIC DNA]</scope>
    <source>
        <strain evidence="2 4">HEB18</strain>
    </source>
</reference>
<evidence type="ECO:0000313" key="2">
    <source>
        <dbReference type="EMBL" id="PWY57455.1"/>
    </source>
</evidence>
<accession>A0A317U800</accession>
<feature type="coiled-coil region" evidence="1">
    <location>
        <begin position="212"/>
        <end position="282"/>
    </location>
</feature>
<organism evidence="2 4">
    <name type="scientific">Legionella qingyii</name>
    <dbReference type="NCBI Taxonomy" id="2184757"/>
    <lineage>
        <taxon>Bacteria</taxon>
        <taxon>Pseudomonadati</taxon>
        <taxon>Pseudomonadota</taxon>
        <taxon>Gammaproteobacteria</taxon>
        <taxon>Legionellales</taxon>
        <taxon>Legionellaceae</taxon>
        <taxon>Legionella</taxon>
    </lineage>
</organism>
<dbReference type="AlphaFoldDB" id="A0A317U800"/>
<dbReference type="Proteomes" id="UP000247152">
    <property type="component" value="Unassembled WGS sequence"/>
</dbReference>
<evidence type="ECO:0000313" key="4">
    <source>
        <dbReference type="Proteomes" id="UP000247152"/>
    </source>
</evidence>
<dbReference type="OrthoDB" id="5654041at2"/>
<gene>
    <name evidence="2" type="ORF">DGG96_01700</name>
    <name evidence="3" type="ORF">ELY20_01065</name>
</gene>
<name>A0A317U800_9GAMM</name>
<dbReference type="EMBL" id="QHJG01000002">
    <property type="protein sequence ID" value="PWY57455.1"/>
    <property type="molecule type" value="Genomic_DNA"/>
</dbReference>
<sequence>MTRLEELIYALATVIVRYHDSQDNIEAKDKLVTAVDPIIHRKKSHDRAVEIIQNENFVPYLEGRIAACTKGYHGREEFLFFLLNKISFLKEQLDIKTPFKEHELKVFQEQLTQLFIDFRKLLNIKKGFKHPVMLQDSKVKELSGLLNDRYIGSKYCNSGQLLIDEVLFVLHMTPEDSNEELKDIAANICSEQQTLLELQSEKVNKSAKESDKESEKIELEQLKLLVKTQKSEFETRIEALNEKNKEQLTTIDALASELEKRKAELQKLQSELENIKRQSEGEAPFRRFSAYPPIFGLAGIPALQRHGGINSRFFSPSIQNLPSSSQIGSTIEELDDNVSKVTME</sequence>
<keyword evidence="5" id="KW-1185">Reference proteome</keyword>
<evidence type="ECO:0000256" key="1">
    <source>
        <dbReference type="SAM" id="Coils"/>
    </source>
</evidence>
<dbReference type="EMBL" id="RZGX01000001">
    <property type="protein sequence ID" value="RUR26537.1"/>
    <property type="molecule type" value="Genomic_DNA"/>
</dbReference>
<evidence type="ECO:0000313" key="3">
    <source>
        <dbReference type="EMBL" id="RUR26537.1"/>
    </source>
</evidence>
<comment type="caution">
    <text evidence="2">The sequence shown here is derived from an EMBL/GenBank/DDBJ whole genome shotgun (WGS) entry which is preliminary data.</text>
</comment>
<evidence type="ECO:0000313" key="5">
    <source>
        <dbReference type="Proteomes" id="UP000287374"/>
    </source>
</evidence>
<dbReference type="RefSeq" id="WP_110141287.1">
    <property type="nucleotide sequence ID" value="NZ_QHJG01000002.1"/>
</dbReference>
<protein>
    <submittedName>
        <fullName evidence="2">Uncharacterized protein</fullName>
    </submittedName>
</protein>
<proteinExistence type="predicted"/>
<keyword evidence="1" id="KW-0175">Coiled coil</keyword>
<reference evidence="3 5" key="2">
    <citation type="submission" date="2018-12" db="EMBL/GenBank/DDBJ databases">
        <title>Legionella sp,whole genome shotgun sequence.</title>
        <authorList>
            <person name="Wu H."/>
        </authorList>
    </citation>
    <scope>NUCLEOTIDE SEQUENCE [LARGE SCALE GENOMIC DNA]</scope>
    <source>
        <strain evidence="3">Km489</strain>
        <strain evidence="5">km489</strain>
    </source>
</reference>